<evidence type="ECO:0000256" key="1">
    <source>
        <dbReference type="SAM" id="Phobius"/>
    </source>
</evidence>
<name>A0A4V6IMT7_METTU</name>
<dbReference type="Proteomes" id="UP000485880">
    <property type="component" value="Unassembled WGS sequence"/>
</dbReference>
<reference evidence="3 5" key="2">
    <citation type="submission" date="2019-05" db="EMBL/GenBank/DDBJ databases">
        <authorList>
            <person name="Farhan Ul Haque M."/>
        </authorList>
    </citation>
    <scope>NUCLEOTIDE SEQUENCE [LARGE SCALE GENOMIC DNA]</scope>
    <source>
        <strain evidence="3">2</strain>
    </source>
</reference>
<keyword evidence="1" id="KW-1133">Transmembrane helix</keyword>
<accession>A0A4V6IMT7</accession>
<reference evidence="2 4" key="1">
    <citation type="submission" date="2019-03" db="EMBL/GenBank/DDBJ databases">
        <authorList>
            <person name="Kox A.R. M."/>
        </authorList>
    </citation>
    <scope>NUCLEOTIDE SEQUENCE [LARGE SCALE GENOMIC DNA]</scope>
    <source>
        <strain evidence="2">MTUNDRAET4 annotated genome</strain>
    </source>
</reference>
<organism evidence="2 4">
    <name type="scientific">Methylocella tundrae</name>
    <dbReference type="NCBI Taxonomy" id="227605"/>
    <lineage>
        <taxon>Bacteria</taxon>
        <taxon>Pseudomonadati</taxon>
        <taxon>Pseudomonadota</taxon>
        <taxon>Alphaproteobacteria</taxon>
        <taxon>Hyphomicrobiales</taxon>
        <taxon>Beijerinckiaceae</taxon>
        <taxon>Methylocella</taxon>
    </lineage>
</organism>
<evidence type="ECO:0000313" key="2">
    <source>
        <dbReference type="EMBL" id="VFU09719.1"/>
    </source>
</evidence>
<proteinExistence type="predicted"/>
<keyword evidence="5" id="KW-1185">Reference proteome</keyword>
<keyword evidence="1" id="KW-0472">Membrane</keyword>
<keyword evidence="1" id="KW-0812">Transmembrane</keyword>
<dbReference type="Proteomes" id="UP000294360">
    <property type="component" value="Chromosome"/>
</dbReference>
<protein>
    <submittedName>
        <fullName evidence="2">Uncharacterized protein</fullName>
    </submittedName>
</protein>
<gene>
    <name evidence="3" type="ORF">MPC4_160118</name>
    <name evidence="2" type="ORF">MTUNDRAET4_2832</name>
</gene>
<dbReference type="RefSeq" id="WP_166795942.1">
    <property type="nucleotide sequence ID" value="NZ_CABFMQ020000068.1"/>
</dbReference>
<dbReference type="EMBL" id="CABFMQ020000068">
    <property type="protein sequence ID" value="VTZ49468.1"/>
    <property type="molecule type" value="Genomic_DNA"/>
</dbReference>
<evidence type="ECO:0000313" key="3">
    <source>
        <dbReference type="EMBL" id="VTZ49468.1"/>
    </source>
</evidence>
<dbReference type="AlphaFoldDB" id="A0A4V6IMT7"/>
<feature type="transmembrane region" description="Helical" evidence="1">
    <location>
        <begin position="6"/>
        <end position="25"/>
    </location>
</feature>
<evidence type="ECO:0000313" key="5">
    <source>
        <dbReference type="Proteomes" id="UP000485880"/>
    </source>
</evidence>
<dbReference type="EMBL" id="LR536450">
    <property type="protein sequence ID" value="VFU09719.1"/>
    <property type="molecule type" value="Genomic_DNA"/>
</dbReference>
<sequence length="57" mass="6530">MILLFNIAAWSVSGLLMAWMLFDLIRVNRQFDEDYLLSSHEGDIVDTEEAEKAEGLL</sequence>
<evidence type="ECO:0000313" key="4">
    <source>
        <dbReference type="Proteomes" id="UP000294360"/>
    </source>
</evidence>
<dbReference type="KEGG" id="mtun:MTUNDRAET4_2832"/>